<dbReference type="InterPro" id="IPR006689">
    <property type="entry name" value="Small_GTPase_ARF/SAR"/>
</dbReference>
<keyword evidence="2 3" id="KW-0342">GTP-binding</keyword>
<dbReference type="PRINTS" id="PR00328">
    <property type="entry name" value="SAR1GTPBP"/>
</dbReference>
<feature type="region of interest" description="Disordered" evidence="5">
    <location>
        <begin position="277"/>
        <end position="401"/>
    </location>
</feature>
<dbReference type="PANTHER" id="PTHR46090:SF2">
    <property type="entry name" value="ADP-RIBOSYLATION FACTOR-LIKE PROTEIN 13B"/>
    <property type="match status" value="1"/>
</dbReference>
<name>A0A7R9LWJ8_9ACAR</name>
<dbReference type="GO" id="GO:0003924">
    <property type="term" value="F:GTPase activity"/>
    <property type="evidence" value="ECO:0007669"/>
    <property type="project" value="InterPro"/>
</dbReference>
<dbReference type="GO" id="GO:0046872">
    <property type="term" value="F:metal ion binding"/>
    <property type="evidence" value="ECO:0007669"/>
    <property type="project" value="UniProtKB-KW"/>
</dbReference>
<dbReference type="InterPro" id="IPR027417">
    <property type="entry name" value="P-loop_NTPase"/>
</dbReference>
<accession>A0A7R9LWJ8</accession>
<evidence type="ECO:0000313" key="6">
    <source>
        <dbReference type="EMBL" id="CAD7649144.1"/>
    </source>
</evidence>
<dbReference type="InterPro" id="IPR005225">
    <property type="entry name" value="Small_GTP-bd"/>
</dbReference>
<protein>
    <recommendedName>
        <fullName evidence="8">ADP-ribosylation factor-like protein 13B</fullName>
    </recommendedName>
</protein>
<evidence type="ECO:0008006" key="8">
    <source>
        <dbReference type="Google" id="ProtNLM"/>
    </source>
</evidence>
<evidence type="ECO:0000256" key="2">
    <source>
        <dbReference type="ARBA" id="ARBA00023134"/>
    </source>
</evidence>
<evidence type="ECO:0000256" key="3">
    <source>
        <dbReference type="PIRSR" id="PIRSR606689-1"/>
    </source>
</evidence>
<feature type="binding site" evidence="3">
    <location>
        <position position="58"/>
    </location>
    <ligand>
        <name>GTP</name>
        <dbReference type="ChEBI" id="CHEBI:37565"/>
    </ligand>
</feature>
<keyword evidence="4" id="KW-0460">Magnesium</keyword>
<sequence length="401" mass="45365">EKPTIKILLLGLDNAGKTTTALHLIGDSLEDIIPTIGFSNLEMRRYEKYRVVVYDLGGGARIRAIWKNYFALIHGIIFVIDSSDISRVLEVKDVIEEVVSNDKISGKPILVLINKQDIEGALEELDICQYLKLESLINKFKCPTKVETCSANTRPENGSKIDPSIDNGYKWLLSFVAKNWLQLNGRVETDSNEQYTNEKKSLEERMNRFRSKKFETQESKDITNEMEFIKNGNPFKAIEDVIREVDQKKADLNASQLNDNFDHKSLMNGNKDFGSKLDLISSEGDDTSGEHSNDSNDLANNSLSDERTHDTDDTSGTQPYPIDKVLNKSSVQTLRRQKSVDEVISKSEAKLTKDLESRKSMSLESSQKSITSNRYNNHKKAKRKTKAMRNSKVSPDLSKDS</sequence>
<proteinExistence type="predicted"/>
<dbReference type="AlphaFoldDB" id="A0A7R9LWJ8"/>
<dbReference type="GO" id="GO:0051649">
    <property type="term" value="P:establishment of localization in cell"/>
    <property type="evidence" value="ECO:0007669"/>
    <property type="project" value="UniProtKB-ARBA"/>
</dbReference>
<dbReference type="SUPFAM" id="SSF52540">
    <property type="entry name" value="P-loop containing nucleoside triphosphate hydrolases"/>
    <property type="match status" value="1"/>
</dbReference>
<feature type="binding site" evidence="4">
    <location>
        <position position="18"/>
    </location>
    <ligand>
        <name>Mg(2+)</name>
        <dbReference type="ChEBI" id="CHEBI:18420"/>
    </ligand>
</feature>
<feature type="non-terminal residue" evidence="6">
    <location>
        <position position="1"/>
    </location>
</feature>
<dbReference type="Pfam" id="PF00025">
    <property type="entry name" value="Arf"/>
    <property type="match status" value="1"/>
</dbReference>
<keyword evidence="7" id="KW-1185">Reference proteome</keyword>
<keyword evidence="4" id="KW-0479">Metal-binding</keyword>
<dbReference type="InterPro" id="IPR051995">
    <property type="entry name" value="Ciliary_GTPase"/>
</dbReference>
<dbReference type="OrthoDB" id="14717at2759"/>
<dbReference type="PANTHER" id="PTHR46090">
    <property type="entry name" value="ADP-RIBOSYLATION FACTOR-LIKE PROTEIN 13B"/>
    <property type="match status" value="1"/>
</dbReference>
<dbReference type="NCBIfam" id="TIGR00231">
    <property type="entry name" value="small_GTP"/>
    <property type="match status" value="1"/>
</dbReference>
<dbReference type="GO" id="GO:0097730">
    <property type="term" value="C:non-motile cilium"/>
    <property type="evidence" value="ECO:0007669"/>
    <property type="project" value="TreeGrafter"/>
</dbReference>
<evidence type="ECO:0000256" key="5">
    <source>
        <dbReference type="SAM" id="MobiDB-lite"/>
    </source>
</evidence>
<evidence type="ECO:0000256" key="1">
    <source>
        <dbReference type="ARBA" id="ARBA00022741"/>
    </source>
</evidence>
<dbReference type="GO" id="GO:0060170">
    <property type="term" value="C:ciliary membrane"/>
    <property type="evidence" value="ECO:0007669"/>
    <property type="project" value="TreeGrafter"/>
</dbReference>
<evidence type="ECO:0000313" key="7">
    <source>
        <dbReference type="Proteomes" id="UP000728032"/>
    </source>
</evidence>
<feature type="binding site" evidence="3">
    <location>
        <begin position="11"/>
        <end position="18"/>
    </location>
    <ligand>
        <name>GTP</name>
        <dbReference type="ChEBI" id="CHEBI:37565"/>
    </ligand>
</feature>
<dbReference type="GO" id="GO:0005525">
    <property type="term" value="F:GTP binding"/>
    <property type="evidence" value="ECO:0007669"/>
    <property type="project" value="UniProtKB-KW"/>
</dbReference>
<reference evidence="6" key="1">
    <citation type="submission" date="2020-11" db="EMBL/GenBank/DDBJ databases">
        <authorList>
            <person name="Tran Van P."/>
        </authorList>
    </citation>
    <scope>NUCLEOTIDE SEQUENCE</scope>
</reference>
<feature type="binding site" evidence="4">
    <location>
        <position position="35"/>
    </location>
    <ligand>
        <name>Mg(2+)</name>
        <dbReference type="ChEBI" id="CHEBI:18420"/>
    </ligand>
</feature>
<dbReference type="SMART" id="SM00178">
    <property type="entry name" value="SAR"/>
    <property type="match status" value="1"/>
</dbReference>
<gene>
    <name evidence="6" type="ORF">ONB1V03_LOCUS7120</name>
</gene>
<dbReference type="Gene3D" id="3.40.50.300">
    <property type="entry name" value="P-loop containing nucleotide triphosphate hydrolases"/>
    <property type="match status" value="1"/>
</dbReference>
<dbReference type="GO" id="GO:1905515">
    <property type="term" value="P:non-motile cilium assembly"/>
    <property type="evidence" value="ECO:0007669"/>
    <property type="project" value="TreeGrafter"/>
</dbReference>
<dbReference type="GO" id="GO:0097500">
    <property type="term" value="P:receptor localization to non-motile cilium"/>
    <property type="evidence" value="ECO:0007669"/>
    <property type="project" value="TreeGrafter"/>
</dbReference>
<dbReference type="GO" id="GO:0016192">
    <property type="term" value="P:vesicle-mediated transport"/>
    <property type="evidence" value="ECO:0007669"/>
    <property type="project" value="UniProtKB-ARBA"/>
</dbReference>
<dbReference type="SMART" id="SM00177">
    <property type="entry name" value="ARF"/>
    <property type="match status" value="1"/>
</dbReference>
<feature type="compositionally biased region" description="Basic and acidic residues" evidence="5">
    <location>
        <begin position="338"/>
        <end position="361"/>
    </location>
</feature>
<organism evidence="6">
    <name type="scientific">Oppiella nova</name>
    <dbReference type="NCBI Taxonomy" id="334625"/>
    <lineage>
        <taxon>Eukaryota</taxon>
        <taxon>Metazoa</taxon>
        <taxon>Ecdysozoa</taxon>
        <taxon>Arthropoda</taxon>
        <taxon>Chelicerata</taxon>
        <taxon>Arachnida</taxon>
        <taxon>Acari</taxon>
        <taxon>Acariformes</taxon>
        <taxon>Sarcoptiformes</taxon>
        <taxon>Oribatida</taxon>
        <taxon>Brachypylina</taxon>
        <taxon>Oppioidea</taxon>
        <taxon>Oppiidae</taxon>
        <taxon>Oppiella</taxon>
    </lineage>
</organism>
<feature type="compositionally biased region" description="Polar residues" evidence="5">
    <location>
        <begin position="362"/>
        <end position="375"/>
    </location>
</feature>
<keyword evidence="1 3" id="KW-0547">Nucleotide-binding</keyword>
<evidence type="ECO:0000256" key="4">
    <source>
        <dbReference type="PIRSR" id="PIRSR606689-2"/>
    </source>
</evidence>
<dbReference type="PROSITE" id="PS51417">
    <property type="entry name" value="ARF"/>
    <property type="match status" value="1"/>
</dbReference>
<dbReference type="EMBL" id="OC918314">
    <property type="protein sequence ID" value="CAD7649144.1"/>
    <property type="molecule type" value="Genomic_DNA"/>
</dbReference>
<feature type="compositionally biased region" description="Basic residues" evidence="5">
    <location>
        <begin position="376"/>
        <end position="389"/>
    </location>
</feature>
<dbReference type="Proteomes" id="UP000728032">
    <property type="component" value="Unassembled WGS sequence"/>
</dbReference>
<feature type="binding site" evidence="3">
    <location>
        <begin position="114"/>
        <end position="117"/>
    </location>
    <ligand>
        <name>GTP</name>
        <dbReference type="ChEBI" id="CHEBI:37565"/>
    </ligand>
</feature>
<dbReference type="EMBL" id="CAJPVJ010003489">
    <property type="protein sequence ID" value="CAG2167623.1"/>
    <property type="molecule type" value="Genomic_DNA"/>
</dbReference>